<keyword evidence="4" id="KW-1185">Reference proteome</keyword>
<dbReference type="VEuPathDB" id="AmoebaDB:ACA1_174390"/>
<dbReference type="KEGG" id="acan:ACA1_174390"/>
<dbReference type="PANTHER" id="PTHR12874:SF9">
    <property type="entry name" value="F-BOX ONLY PROTEIN 48"/>
    <property type="match status" value="1"/>
</dbReference>
<sequence length="581" mass="64730">MEGKEPKRKVLGRVTRYVRRSSLLQRGPPEHPDTPPEDTGPGFDTLPAELVVAILGWVAGPRELAAAGCTCRAWYAASLESALWRRLFFEAKKARKLENALVTNDDIVPLLMSNNSNTGPAHSNGGGATSSPRHSSDDGEEERSEGSEEHAKGMGAAVAEVDWRARYRATFDVPKGERKKDTIVVRLDTTVFTATGALDPPISGEVVLNVASNRIVTHGIYVVVSGKEFHSSGAGRYQRTVRSSIMNVALCVSDGVQFSHRHERKVVYEHGTHRLPFRVTARAALTPPTFCRTAQQLFYSASYKLRGVIAYPRLHADYWTPKHAHRLTVLPSPRYELALLAKQRHVPGRSVTTFLNGLVKITISLQRTGFYLGEPIQMQVEVDNNSPMDFHFLVVSAVEQMRSPVLRDSFTTVTLPRHDRKQRMRERMALRASDEDADAAGDKPPREGSFDRENENENEDNENENENESDDQEQQHRSDKLKGRRRGSSATGGLRPEKWFAAEMLKGQRSTHNLEFTIEEDDTNGPPWNMPHSAYVEQRYVLHAKIRRKEGRSLILGALEPSADSSPVVFVAPSASAVLAT</sequence>
<feature type="compositionally biased region" description="Basic residues" evidence="1">
    <location>
        <begin position="1"/>
        <end position="19"/>
    </location>
</feature>
<dbReference type="SUPFAM" id="SSF81383">
    <property type="entry name" value="F-box domain"/>
    <property type="match status" value="1"/>
</dbReference>
<evidence type="ECO:0000313" key="3">
    <source>
        <dbReference type="EMBL" id="ELR24778.1"/>
    </source>
</evidence>
<proteinExistence type="predicted"/>
<dbReference type="Gene3D" id="2.60.40.640">
    <property type="match status" value="1"/>
</dbReference>
<dbReference type="Gene3D" id="1.20.1280.50">
    <property type="match status" value="1"/>
</dbReference>
<dbReference type="InterPro" id="IPR036047">
    <property type="entry name" value="F-box-like_dom_sf"/>
</dbReference>
<evidence type="ECO:0000256" key="1">
    <source>
        <dbReference type="SAM" id="MobiDB-lite"/>
    </source>
</evidence>
<dbReference type="Proteomes" id="UP000011083">
    <property type="component" value="Unassembled WGS sequence"/>
</dbReference>
<dbReference type="GO" id="GO:0005737">
    <property type="term" value="C:cytoplasm"/>
    <property type="evidence" value="ECO:0007669"/>
    <property type="project" value="TreeGrafter"/>
</dbReference>
<dbReference type="Pfam" id="PF12937">
    <property type="entry name" value="F-box-like"/>
    <property type="match status" value="1"/>
</dbReference>
<feature type="region of interest" description="Disordered" evidence="1">
    <location>
        <begin position="417"/>
        <end position="498"/>
    </location>
</feature>
<dbReference type="PANTHER" id="PTHR12874">
    <property type="entry name" value="F-BOX ONLY PROTEIN 48-RELATED"/>
    <property type="match status" value="1"/>
</dbReference>
<dbReference type="AlphaFoldDB" id="L8HJA9"/>
<dbReference type="SUPFAM" id="SSF81296">
    <property type="entry name" value="E set domains"/>
    <property type="match status" value="1"/>
</dbReference>
<reference evidence="3 4" key="1">
    <citation type="journal article" date="2013" name="Genome Biol.">
        <title>Genome of Acanthamoeba castellanii highlights extensive lateral gene transfer and early evolution of tyrosine kinase signaling.</title>
        <authorList>
            <person name="Clarke M."/>
            <person name="Lohan A.J."/>
            <person name="Liu B."/>
            <person name="Lagkouvardos I."/>
            <person name="Roy S."/>
            <person name="Zafar N."/>
            <person name="Bertelli C."/>
            <person name="Schilde C."/>
            <person name="Kianianmomeni A."/>
            <person name="Burglin T.R."/>
            <person name="Frech C."/>
            <person name="Turcotte B."/>
            <person name="Kopec K.O."/>
            <person name="Synnott J.M."/>
            <person name="Choo C."/>
            <person name="Paponov I."/>
            <person name="Finkler A."/>
            <person name="Soon Heng Tan C."/>
            <person name="Hutchins A.P."/>
            <person name="Weinmeier T."/>
            <person name="Rattei T."/>
            <person name="Chu J.S."/>
            <person name="Gimenez G."/>
            <person name="Irimia M."/>
            <person name="Rigden D.J."/>
            <person name="Fitzpatrick D.A."/>
            <person name="Lorenzo-Morales J."/>
            <person name="Bateman A."/>
            <person name="Chiu C.H."/>
            <person name="Tang P."/>
            <person name="Hegemann P."/>
            <person name="Fromm H."/>
            <person name="Raoult D."/>
            <person name="Greub G."/>
            <person name="Miranda-Saavedra D."/>
            <person name="Chen N."/>
            <person name="Nash P."/>
            <person name="Ginger M.L."/>
            <person name="Horn M."/>
            <person name="Schaap P."/>
            <person name="Caler L."/>
            <person name="Loftus B."/>
        </authorList>
    </citation>
    <scope>NUCLEOTIDE SEQUENCE [LARGE SCALE GENOMIC DNA]</scope>
    <source>
        <strain evidence="3 4">Neff</strain>
    </source>
</reference>
<dbReference type="InterPro" id="IPR014752">
    <property type="entry name" value="Arrestin-like_C"/>
</dbReference>
<feature type="region of interest" description="Disordered" evidence="1">
    <location>
        <begin position="113"/>
        <end position="156"/>
    </location>
</feature>
<name>L8HJA9_ACACF</name>
<gene>
    <name evidence="3" type="ORF">ACA1_174390</name>
</gene>
<feature type="compositionally biased region" description="Acidic residues" evidence="1">
    <location>
        <begin position="456"/>
        <end position="472"/>
    </location>
</feature>
<organism evidence="3 4">
    <name type="scientific">Acanthamoeba castellanii (strain ATCC 30010 / Neff)</name>
    <dbReference type="NCBI Taxonomy" id="1257118"/>
    <lineage>
        <taxon>Eukaryota</taxon>
        <taxon>Amoebozoa</taxon>
        <taxon>Discosea</taxon>
        <taxon>Longamoebia</taxon>
        <taxon>Centramoebida</taxon>
        <taxon>Acanthamoebidae</taxon>
        <taxon>Acanthamoeba</taxon>
    </lineage>
</organism>
<dbReference type="RefSeq" id="XP_004356678.1">
    <property type="nucleotide sequence ID" value="XM_004356625.1"/>
</dbReference>
<dbReference type="GeneID" id="14925806"/>
<dbReference type="EMBL" id="KB007811">
    <property type="protein sequence ID" value="ELR24778.1"/>
    <property type="molecule type" value="Genomic_DNA"/>
</dbReference>
<dbReference type="GO" id="GO:0019005">
    <property type="term" value="C:SCF ubiquitin ligase complex"/>
    <property type="evidence" value="ECO:0007669"/>
    <property type="project" value="TreeGrafter"/>
</dbReference>
<feature type="compositionally biased region" description="Basic and acidic residues" evidence="1">
    <location>
        <begin position="425"/>
        <end position="455"/>
    </location>
</feature>
<feature type="region of interest" description="Disordered" evidence="1">
    <location>
        <begin position="1"/>
        <end position="41"/>
    </location>
</feature>
<dbReference type="InterPro" id="IPR001810">
    <property type="entry name" value="F-box_dom"/>
</dbReference>
<dbReference type="GO" id="GO:0031146">
    <property type="term" value="P:SCF-dependent proteasomal ubiquitin-dependent protein catabolic process"/>
    <property type="evidence" value="ECO:0007669"/>
    <property type="project" value="TreeGrafter"/>
</dbReference>
<protein>
    <recommendedName>
        <fullName evidence="2">F-box domain-containing protein</fullName>
    </recommendedName>
</protein>
<evidence type="ECO:0000259" key="2">
    <source>
        <dbReference type="Pfam" id="PF12937"/>
    </source>
</evidence>
<dbReference type="InterPro" id="IPR014756">
    <property type="entry name" value="Ig_E-set"/>
</dbReference>
<accession>L8HJA9</accession>
<feature type="domain" description="F-box" evidence="2">
    <location>
        <begin position="43"/>
        <end position="89"/>
    </location>
</feature>
<evidence type="ECO:0000313" key="4">
    <source>
        <dbReference type="Proteomes" id="UP000011083"/>
    </source>
</evidence>